<accession>A0A2U1QAJ7</accession>
<dbReference type="AlphaFoldDB" id="A0A2U1QAJ7"/>
<sequence>MNTFRDHIDPGKEDQLKEIVVETDTKVERIVKLVRSANSGNREAKQKKKAEAISVIEDVHKQYQSICALYEDLREGVKRKCKNNEDKEDNESTTSSSCSLSMESSAFLSPRSGSKTPSLDQPKATIDGQSMKSETSCYSLEDTSEIVKETFLVEPYSRNKLRERDKKYQNLDKIKVLEDRVAALKLELKALNCQNSEYEVEYKGRHDDFYKRTKRNPGFRYRVSDIEMAFKEQEGYVLKKLDDCEKILKGKIGQSMDRVLSLQIEVESLRSQNLLNNKEKELESLRNQSKESEMELKKKTTNEEGLVEEINSLQKRVKDLEVKISTISEEVHLSKYENETQRKTISQLAEKLQEKQDQISTLESKTKGVKRDLSNKIKSLEHKFESLEIDKRELEEKNDVLATTLEQRGMLVSKINHDAKSSFRTTVKKMGEMVDEFRKKSEDSIRLLSRRIRVAEQLHNETREWYKKTQEKHGQDKKDNELAFRSIKIITSMVSDALSASETLGLRFTECCEDFTNRVSKVSCEMNFVKDWAKIKNGNMAKLEAEFDALVVQLDVKEEEILGSRQKVLKLENKLRDLEKIVKENDEALIVLKEEKREAIRQLCVWIDYHRSQSDSLRKAFCDLVVRNRRPT</sequence>
<feature type="coiled-coil region" evidence="2">
    <location>
        <begin position="174"/>
        <end position="201"/>
    </location>
</feature>
<feature type="compositionally biased region" description="Low complexity" evidence="3">
    <location>
        <begin position="92"/>
        <end position="101"/>
    </location>
</feature>
<dbReference type="GO" id="GO:0005856">
    <property type="term" value="C:cytoskeleton"/>
    <property type="evidence" value="ECO:0007669"/>
    <property type="project" value="TreeGrafter"/>
</dbReference>
<dbReference type="OrthoDB" id="10255522at2759"/>
<feature type="coiled-coil region" evidence="2">
    <location>
        <begin position="540"/>
        <end position="598"/>
    </location>
</feature>
<feature type="region of interest" description="Disordered" evidence="3">
    <location>
        <begin position="106"/>
        <end position="132"/>
    </location>
</feature>
<evidence type="ECO:0000256" key="1">
    <source>
        <dbReference type="ARBA" id="ARBA00023054"/>
    </source>
</evidence>
<evidence type="ECO:0000256" key="3">
    <source>
        <dbReference type="SAM" id="MobiDB-lite"/>
    </source>
</evidence>
<dbReference type="EMBL" id="PKPP01000270">
    <property type="protein sequence ID" value="PWA95030.1"/>
    <property type="molecule type" value="Genomic_DNA"/>
</dbReference>
<dbReference type="GO" id="GO:0003779">
    <property type="term" value="F:actin binding"/>
    <property type="evidence" value="ECO:0007669"/>
    <property type="project" value="InterPro"/>
</dbReference>
<dbReference type="InterPro" id="IPR011684">
    <property type="entry name" value="NAB"/>
</dbReference>
<keyword evidence="1 2" id="KW-0175">Coiled coil</keyword>
<reference evidence="5 6" key="1">
    <citation type="journal article" date="2018" name="Mol. Plant">
        <title>The genome of Artemisia annua provides insight into the evolution of Asteraceae family and artemisinin biosynthesis.</title>
        <authorList>
            <person name="Shen Q."/>
            <person name="Zhang L."/>
            <person name="Liao Z."/>
            <person name="Wang S."/>
            <person name="Yan T."/>
            <person name="Shi P."/>
            <person name="Liu M."/>
            <person name="Fu X."/>
            <person name="Pan Q."/>
            <person name="Wang Y."/>
            <person name="Lv Z."/>
            <person name="Lu X."/>
            <person name="Zhang F."/>
            <person name="Jiang W."/>
            <person name="Ma Y."/>
            <person name="Chen M."/>
            <person name="Hao X."/>
            <person name="Li L."/>
            <person name="Tang Y."/>
            <person name="Lv G."/>
            <person name="Zhou Y."/>
            <person name="Sun X."/>
            <person name="Brodelius P.E."/>
            <person name="Rose J.K.C."/>
            <person name="Tang K."/>
        </authorList>
    </citation>
    <scope>NUCLEOTIDE SEQUENCE [LARGE SCALE GENOMIC DNA]</scope>
    <source>
        <strain evidence="6">cv. Huhao1</strain>
        <tissue evidence="5">Leaf</tissue>
    </source>
</reference>
<comment type="caution">
    <text evidence="5">The sequence shown here is derived from an EMBL/GenBank/DDBJ whole genome shotgun (WGS) entry which is preliminary data.</text>
</comment>
<evidence type="ECO:0000313" key="5">
    <source>
        <dbReference type="EMBL" id="PWA95030.1"/>
    </source>
</evidence>
<proteinExistence type="predicted"/>
<organism evidence="5 6">
    <name type="scientific">Artemisia annua</name>
    <name type="common">Sweet wormwood</name>
    <dbReference type="NCBI Taxonomy" id="35608"/>
    <lineage>
        <taxon>Eukaryota</taxon>
        <taxon>Viridiplantae</taxon>
        <taxon>Streptophyta</taxon>
        <taxon>Embryophyta</taxon>
        <taxon>Tracheophyta</taxon>
        <taxon>Spermatophyta</taxon>
        <taxon>Magnoliopsida</taxon>
        <taxon>eudicotyledons</taxon>
        <taxon>Gunneridae</taxon>
        <taxon>Pentapetalae</taxon>
        <taxon>asterids</taxon>
        <taxon>campanulids</taxon>
        <taxon>Asterales</taxon>
        <taxon>Asteraceae</taxon>
        <taxon>Asteroideae</taxon>
        <taxon>Anthemideae</taxon>
        <taxon>Artemisiinae</taxon>
        <taxon>Artemisia</taxon>
    </lineage>
</organism>
<dbReference type="GO" id="GO:0005200">
    <property type="term" value="F:structural constituent of cytoskeleton"/>
    <property type="evidence" value="ECO:0007669"/>
    <property type="project" value="TreeGrafter"/>
</dbReference>
<dbReference type="PROSITE" id="PS51774">
    <property type="entry name" value="NAB"/>
    <property type="match status" value="1"/>
</dbReference>
<dbReference type="PANTHER" id="PTHR47357">
    <property type="entry name" value="COP1-INTERACTIVE PROTEIN 1"/>
    <property type="match status" value="1"/>
</dbReference>
<feature type="domain" description="NAB" evidence="4">
    <location>
        <begin position="1"/>
        <end position="77"/>
    </location>
</feature>
<dbReference type="Gene3D" id="1.10.287.1490">
    <property type="match status" value="1"/>
</dbReference>
<protein>
    <submittedName>
        <fullName evidence="5">Protein Networked (NET), actin-binding (NAB) domain-containing protein</fullName>
    </submittedName>
</protein>
<dbReference type="Pfam" id="PF07765">
    <property type="entry name" value="KIP1"/>
    <property type="match status" value="1"/>
</dbReference>
<dbReference type="PANTHER" id="PTHR47357:SF4">
    <property type="entry name" value="MYOSIN HEAVY CHAIN-LIKE PROTEIN"/>
    <property type="match status" value="1"/>
</dbReference>
<keyword evidence="6" id="KW-1185">Reference proteome</keyword>
<evidence type="ECO:0000256" key="2">
    <source>
        <dbReference type="SAM" id="Coils"/>
    </source>
</evidence>
<evidence type="ECO:0000259" key="4">
    <source>
        <dbReference type="PROSITE" id="PS51774"/>
    </source>
</evidence>
<dbReference type="STRING" id="35608.A0A2U1QAJ7"/>
<dbReference type="Proteomes" id="UP000245207">
    <property type="component" value="Unassembled WGS sequence"/>
</dbReference>
<feature type="region of interest" description="Disordered" evidence="3">
    <location>
        <begin position="82"/>
        <end position="101"/>
    </location>
</feature>
<name>A0A2U1QAJ7_ARTAN</name>
<feature type="region of interest" description="Disordered" evidence="3">
    <location>
        <begin position="280"/>
        <end position="300"/>
    </location>
</feature>
<evidence type="ECO:0000313" key="6">
    <source>
        <dbReference type="Proteomes" id="UP000245207"/>
    </source>
</evidence>
<gene>
    <name evidence="5" type="ORF">CTI12_AA053590</name>
</gene>